<dbReference type="InterPro" id="IPR008930">
    <property type="entry name" value="Terpenoid_cyclase/PrenylTrfase"/>
</dbReference>
<dbReference type="EMBL" id="NCKV01000825">
    <property type="protein sequence ID" value="RWS29637.1"/>
    <property type="molecule type" value="Genomic_DNA"/>
</dbReference>
<dbReference type="OrthoDB" id="5428259at2759"/>
<evidence type="ECO:0000313" key="1">
    <source>
        <dbReference type="EMBL" id="RWS29637.1"/>
    </source>
</evidence>
<dbReference type="AlphaFoldDB" id="A0A443SQ40"/>
<protein>
    <submittedName>
        <fullName evidence="1">Geranylgeranyl transferase type-2 subunit beta-like protein</fullName>
    </submittedName>
</protein>
<reference evidence="1 2" key="1">
    <citation type="journal article" date="2018" name="Gigascience">
        <title>Genomes of trombidid mites reveal novel predicted allergens and laterally-transferred genes associated with secondary metabolism.</title>
        <authorList>
            <person name="Dong X."/>
            <person name="Chaisiri K."/>
            <person name="Xia D."/>
            <person name="Armstrong S.D."/>
            <person name="Fang Y."/>
            <person name="Donnelly M.J."/>
            <person name="Kadowaki T."/>
            <person name="McGarry J.W."/>
            <person name="Darby A.C."/>
            <person name="Makepeace B.L."/>
        </authorList>
    </citation>
    <scope>NUCLEOTIDE SEQUENCE [LARGE SCALE GENOMIC DNA]</scope>
    <source>
        <strain evidence="1">UoL-UT</strain>
    </source>
</reference>
<dbReference type="Proteomes" id="UP000288716">
    <property type="component" value="Unassembled WGS sequence"/>
</dbReference>
<dbReference type="STRING" id="299467.A0A443SQ40"/>
<proteinExistence type="predicted"/>
<accession>A0A443SQ40</accession>
<comment type="caution">
    <text evidence="1">The sequence shown here is derived from an EMBL/GenBank/DDBJ whole genome shotgun (WGS) entry which is preliminary data.</text>
</comment>
<keyword evidence="2" id="KW-1185">Reference proteome</keyword>
<name>A0A443SQ40_9ACAR</name>
<keyword evidence="1" id="KW-0808">Transferase</keyword>
<dbReference type="VEuPathDB" id="VectorBase:LDEU002401"/>
<dbReference type="Gene3D" id="1.50.10.20">
    <property type="match status" value="1"/>
</dbReference>
<gene>
    <name evidence="1" type="ORF">B4U80_12706</name>
</gene>
<dbReference type="GO" id="GO:0016740">
    <property type="term" value="F:transferase activity"/>
    <property type="evidence" value="ECO:0007669"/>
    <property type="project" value="UniProtKB-KW"/>
</dbReference>
<sequence>MLTKDVEIKDEFPKEFLLEKHANYLSTYAKNKDGYEQISLEYLRMSGIYWTLTAMELIDKTALLGTRYLCSHVM</sequence>
<organism evidence="1 2">
    <name type="scientific">Leptotrombidium deliense</name>
    <dbReference type="NCBI Taxonomy" id="299467"/>
    <lineage>
        <taxon>Eukaryota</taxon>
        <taxon>Metazoa</taxon>
        <taxon>Ecdysozoa</taxon>
        <taxon>Arthropoda</taxon>
        <taxon>Chelicerata</taxon>
        <taxon>Arachnida</taxon>
        <taxon>Acari</taxon>
        <taxon>Acariformes</taxon>
        <taxon>Trombidiformes</taxon>
        <taxon>Prostigmata</taxon>
        <taxon>Anystina</taxon>
        <taxon>Parasitengona</taxon>
        <taxon>Trombiculoidea</taxon>
        <taxon>Trombiculidae</taxon>
        <taxon>Leptotrombidium</taxon>
    </lineage>
</organism>
<evidence type="ECO:0000313" key="2">
    <source>
        <dbReference type="Proteomes" id="UP000288716"/>
    </source>
</evidence>
<dbReference type="SUPFAM" id="SSF48239">
    <property type="entry name" value="Terpenoid cyclases/Protein prenyltransferases"/>
    <property type="match status" value="1"/>
</dbReference>